<keyword evidence="2" id="KW-1133">Transmembrane helix</keyword>
<keyword evidence="2" id="KW-0472">Membrane</keyword>
<feature type="compositionally biased region" description="Low complexity" evidence="1">
    <location>
        <begin position="307"/>
        <end position="356"/>
    </location>
</feature>
<proteinExistence type="predicted"/>
<evidence type="ECO:0000256" key="2">
    <source>
        <dbReference type="SAM" id="Phobius"/>
    </source>
</evidence>
<evidence type="ECO:0000256" key="1">
    <source>
        <dbReference type="SAM" id="MobiDB-lite"/>
    </source>
</evidence>
<organism evidence="4 5">
    <name type="scientific">Methylocystis hirsuta</name>
    <dbReference type="NCBI Taxonomy" id="369798"/>
    <lineage>
        <taxon>Bacteria</taxon>
        <taxon>Pseudomonadati</taxon>
        <taxon>Pseudomonadota</taxon>
        <taxon>Alphaproteobacteria</taxon>
        <taxon>Hyphomicrobiales</taxon>
        <taxon>Methylocystaceae</taxon>
        <taxon>Methylocystis</taxon>
    </lineage>
</organism>
<accession>A0A3M9XRQ2</accession>
<gene>
    <name evidence="4" type="ORF">D1O30_12695</name>
</gene>
<protein>
    <submittedName>
        <fullName evidence="4">SPOR domain-containing protein</fullName>
    </submittedName>
</protein>
<feature type="region of interest" description="Disordered" evidence="1">
    <location>
        <begin position="106"/>
        <end position="125"/>
    </location>
</feature>
<reference evidence="4 5" key="1">
    <citation type="submission" date="2018-08" db="EMBL/GenBank/DDBJ databases">
        <title>Genome sequence of Methylocystis hirsuta CSC1, a methanotroph able to accumulate PHAs.</title>
        <authorList>
            <person name="Bordel S."/>
            <person name="Rodriguez E."/>
            <person name="Gancedo J."/>
            <person name="Munoz R."/>
        </authorList>
    </citation>
    <scope>NUCLEOTIDE SEQUENCE [LARGE SCALE GENOMIC DNA]</scope>
    <source>
        <strain evidence="4 5">CSC1</strain>
    </source>
</reference>
<dbReference type="OrthoDB" id="7338235at2"/>
<dbReference type="InterPro" id="IPR007730">
    <property type="entry name" value="SPOR-like_dom"/>
</dbReference>
<dbReference type="GO" id="GO:0042834">
    <property type="term" value="F:peptidoglycan binding"/>
    <property type="evidence" value="ECO:0007669"/>
    <property type="project" value="InterPro"/>
</dbReference>
<keyword evidence="2" id="KW-0812">Transmembrane</keyword>
<dbReference type="AlphaFoldDB" id="A0A3M9XRQ2"/>
<feature type="region of interest" description="Disordered" evidence="1">
    <location>
        <begin position="236"/>
        <end position="371"/>
    </location>
</feature>
<sequence length="447" mass="47128">MRETSVRGPAIDLGEFERRLRGSERAPRADDPLSELARLVHGEDRAAKDPYSQILAQARDARVQAAELRGSYDAAPPVAAEPPYYPEPSMEQPLEPAYPVDPDYRDLPPGYSPQQAAGYESAYQEAEAGWSDDSQYLDYGQSDEDYEESHGWRSWFRPWHAVVAISLVAVVSIGFAFWHRSGSNGSREIATIVAPEGPVKVKPSVEAETTAPDASAAVVLDRKEQAPVQKLVTNQEQAVDPSVTPHAARLGDGPVNLPHEPPGPATAAPKRVKTVTVRPDGSRVEDGALPPAVAMASRPAAETTAHPAVPGAIGAATATPPTQAKPTATPPRIAKPKPAAPKVAAVEESPSAAAPDADSDQATPPSKGGFAVQFGAADSEAAARELLKTVVSKYRSQLGGLKPTFKMATVNDKTVYRVRVGAVSKESANAICSKVKATGGSCFVAGN</sequence>
<dbReference type="Gene3D" id="3.30.70.1070">
    <property type="entry name" value="Sporulation related repeat"/>
    <property type="match status" value="1"/>
</dbReference>
<keyword evidence="5" id="KW-1185">Reference proteome</keyword>
<feature type="region of interest" description="Disordered" evidence="1">
    <location>
        <begin position="67"/>
        <end position="99"/>
    </location>
</feature>
<dbReference type="RefSeq" id="WP_123176271.1">
    <property type="nucleotide sequence ID" value="NZ_QWDD01000001.1"/>
</dbReference>
<dbReference type="InterPro" id="IPR036680">
    <property type="entry name" value="SPOR-like_sf"/>
</dbReference>
<name>A0A3M9XRQ2_9HYPH</name>
<feature type="domain" description="SPOR" evidence="3">
    <location>
        <begin position="367"/>
        <end position="444"/>
    </location>
</feature>
<evidence type="ECO:0000259" key="3">
    <source>
        <dbReference type="Pfam" id="PF05036"/>
    </source>
</evidence>
<dbReference type="Proteomes" id="UP000268623">
    <property type="component" value="Unassembled WGS sequence"/>
</dbReference>
<comment type="caution">
    <text evidence="4">The sequence shown here is derived from an EMBL/GenBank/DDBJ whole genome shotgun (WGS) entry which is preliminary data.</text>
</comment>
<evidence type="ECO:0000313" key="5">
    <source>
        <dbReference type="Proteomes" id="UP000268623"/>
    </source>
</evidence>
<dbReference type="Pfam" id="PF05036">
    <property type="entry name" value="SPOR"/>
    <property type="match status" value="1"/>
</dbReference>
<dbReference type="SUPFAM" id="SSF110997">
    <property type="entry name" value="Sporulation related repeat"/>
    <property type="match status" value="1"/>
</dbReference>
<dbReference type="EMBL" id="QWDD01000001">
    <property type="protein sequence ID" value="RNJ50326.1"/>
    <property type="molecule type" value="Genomic_DNA"/>
</dbReference>
<evidence type="ECO:0000313" key="4">
    <source>
        <dbReference type="EMBL" id="RNJ50326.1"/>
    </source>
</evidence>
<feature type="transmembrane region" description="Helical" evidence="2">
    <location>
        <begin position="159"/>
        <end position="178"/>
    </location>
</feature>